<dbReference type="PROSITE" id="PS50113">
    <property type="entry name" value="PAC"/>
    <property type="match status" value="1"/>
</dbReference>
<keyword evidence="10" id="KW-1185">Reference proteome</keyword>
<dbReference type="InterPro" id="IPR000700">
    <property type="entry name" value="PAS-assoc_C"/>
</dbReference>
<gene>
    <name evidence="9" type="ORF">J0A68_11820</name>
</gene>
<dbReference type="InterPro" id="IPR052162">
    <property type="entry name" value="Sensor_kinase/Photoreceptor"/>
</dbReference>
<dbReference type="NCBIfam" id="TIGR00229">
    <property type="entry name" value="sensory_box"/>
    <property type="match status" value="1"/>
</dbReference>
<evidence type="ECO:0000259" key="8">
    <source>
        <dbReference type="PROSITE" id="PS50113"/>
    </source>
</evidence>
<accession>A0ABS3C3E6</accession>
<dbReference type="EC" id="2.7.13.3" evidence="2"/>
<dbReference type="Pfam" id="PF08447">
    <property type="entry name" value="PAS_3"/>
    <property type="match status" value="1"/>
</dbReference>
<dbReference type="SMART" id="SM00086">
    <property type="entry name" value="PAC"/>
    <property type="match status" value="1"/>
</dbReference>
<feature type="domain" description="PAC" evidence="8">
    <location>
        <begin position="217"/>
        <end position="270"/>
    </location>
</feature>
<sequence>MQDWDSIQVLGKLAVISDYFLQISLDKSGKVISSDSGIGPVPSFFDNKDKPLQFEDCFLSTEWAKFETARIKAWKNRHQSFLVDLQKINHPEGTTTPTKWEFFFITDDFGTCLGLGHPLEPVRPYHLGLGEFIEGTSGSNELLNILLESKLLGFWEFDSKNKTDYISSGLAQMLGYKAEELQDLKKISWEDHIDPEDFPEIRKDLSQHFRSTGNLPFRREFRIISKGNQTIWVIGYGKTVKWDADGHPKKIQGMLIDITEKKKQEIWMRDHHYFLKDLAFQQSHSLRARVANILGVLEILDTETHNAESRKLLNILKKESQLLDQALKKSIKESVSQNRSLERGFGSDSEKSDPKA</sequence>
<keyword evidence="5" id="KW-0418">Kinase</keyword>
<dbReference type="PANTHER" id="PTHR43304:SF1">
    <property type="entry name" value="PAC DOMAIN-CONTAINING PROTEIN"/>
    <property type="match status" value="1"/>
</dbReference>
<comment type="catalytic activity">
    <reaction evidence="1">
        <text>ATP + protein L-histidine = ADP + protein N-phospho-L-histidine.</text>
        <dbReference type="EC" id="2.7.13.3"/>
    </reaction>
</comment>
<evidence type="ECO:0000313" key="10">
    <source>
        <dbReference type="Proteomes" id="UP000664317"/>
    </source>
</evidence>
<dbReference type="CDD" id="cd00130">
    <property type="entry name" value="PAS"/>
    <property type="match status" value="1"/>
</dbReference>
<dbReference type="EMBL" id="JAFKCT010000004">
    <property type="protein sequence ID" value="MBN7811643.1"/>
    <property type="molecule type" value="Genomic_DNA"/>
</dbReference>
<dbReference type="InterPro" id="IPR000014">
    <property type="entry name" value="PAS"/>
</dbReference>
<evidence type="ECO:0000259" key="7">
    <source>
        <dbReference type="PROSITE" id="PS50112"/>
    </source>
</evidence>
<proteinExistence type="predicted"/>
<keyword evidence="4" id="KW-0808">Transferase</keyword>
<dbReference type="SMART" id="SM00091">
    <property type="entry name" value="PAS"/>
    <property type="match status" value="1"/>
</dbReference>
<comment type="caution">
    <text evidence="9">The sequence shown here is derived from an EMBL/GenBank/DDBJ whole genome shotgun (WGS) entry which is preliminary data.</text>
</comment>
<evidence type="ECO:0000256" key="1">
    <source>
        <dbReference type="ARBA" id="ARBA00000085"/>
    </source>
</evidence>
<dbReference type="Proteomes" id="UP000664317">
    <property type="component" value="Unassembled WGS sequence"/>
</dbReference>
<dbReference type="PANTHER" id="PTHR43304">
    <property type="entry name" value="PHYTOCHROME-LIKE PROTEIN CPH1"/>
    <property type="match status" value="1"/>
</dbReference>
<feature type="region of interest" description="Disordered" evidence="6">
    <location>
        <begin position="332"/>
        <end position="356"/>
    </location>
</feature>
<name>A0ABS3C3E6_9BACT</name>
<keyword evidence="3" id="KW-0597">Phosphoprotein</keyword>
<protein>
    <recommendedName>
        <fullName evidence="2">histidine kinase</fullName>
        <ecNumber evidence="2">2.7.13.3</ecNumber>
    </recommendedName>
</protein>
<reference evidence="9 10" key="1">
    <citation type="submission" date="2021-03" db="EMBL/GenBank/DDBJ databases">
        <title>novel species isolated from a fishpond in China.</title>
        <authorList>
            <person name="Lu H."/>
            <person name="Cai Z."/>
        </authorList>
    </citation>
    <scope>NUCLEOTIDE SEQUENCE [LARGE SCALE GENOMIC DNA]</scope>
    <source>
        <strain evidence="9 10">H41</strain>
    </source>
</reference>
<evidence type="ECO:0000256" key="2">
    <source>
        <dbReference type="ARBA" id="ARBA00012438"/>
    </source>
</evidence>
<feature type="domain" description="PAS" evidence="7">
    <location>
        <begin position="139"/>
        <end position="212"/>
    </location>
</feature>
<dbReference type="RefSeq" id="WP_206578418.1">
    <property type="nucleotide sequence ID" value="NZ_JAFKCT010000004.1"/>
</dbReference>
<dbReference type="InterPro" id="IPR001610">
    <property type="entry name" value="PAC"/>
</dbReference>
<organism evidence="9 10">
    <name type="scientific">Algoriphagus oliviformis</name>
    <dbReference type="NCBI Taxonomy" id="2811231"/>
    <lineage>
        <taxon>Bacteria</taxon>
        <taxon>Pseudomonadati</taxon>
        <taxon>Bacteroidota</taxon>
        <taxon>Cytophagia</taxon>
        <taxon>Cytophagales</taxon>
        <taxon>Cyclobacteriaceae</taxon>
        <taxon>Algoriphagus</taxon>
    </lineage>
</organism>
<evidence type="ECO:0000256" key="4">
    <source>
        <dbReference type="ARBA" id="ARBA00022679"/>
    </source>
</evidence>
<evidence type="ECO:0000256" key="5">
    <source>
        <dbReference type="ARBA" id="ARBA00022777"/>
    </source>
</evidence>
<dbReference type="SUPFAM" id="SSF55785">
    <property type="entry name" value="PYP-like sensor domain (PAS domain)"/>
    <property type="match status" value="1"/>
</dbReference>
<evidence type="ECO:0000256" key="3">
    <source>
        <dbReference type="ARBA" id="ARBA00022553"/>
    </source>
</evidence>
<evidence type="ECO:0000313" key="9">
    <source>
        <dbReference type="EMBL" id="MBN7811643.1"/>
    </source>
</evidence>
<dbReference type="InterPro" id="IPR013655">
    <property type="entry name" value="PAS_fold_3"/>
</dbReference>
<evidence type="ECO:0000256" key="6">
    <source>
        <dbReference type="SAM" id="MobiDB-lite"/>
    </source>
</evidence>
<dbReference type="PROSITE" id="PS50112">
    <property type="entry name" value="PAS"/>
    <property type="match status" value="1"/>
</dbReference>
<dbReference type="Gene3D" id="3.30.450.20">
    <property type="entry name" value="PAS domain"/>
    <property type="match status" value="1"/>
</dbReference>
<dbReference type="InterPro" id="IPR035965">
    <property type="entry name" value="PAS-like_dom_sf"/>
</dbReference>